<dbReference type="KEGG" id="ksd:KS2013_1273"/>
<dbReference type="Gene3D" id="3.10.290.10">
    <property type="entry name" value="RNA-binding S4 domain"/>
    <property type="match status" value="1"/>
</dbReference>
<evidence type="ECO:0000313" key="11">
    <source>
        <dbReference type="Proteomes" id="UP000094147"/>
    </source>
</evidence>
<dbReference type="InterPro" id="IPR036986">
    <property type="entry name" value="S4_RNA-bd_sf"/>
</dbReference>
<evidence type="ECO:0000256" key="6">
    <source>
        <dbReference type="PIRSR" id="PIRSR606225-1"/>
    </source>
</evidence>
<dbReference type="CDD" id="cd02869">
    <property type="entry name" value="PseudoU_synth_RluA_like"/>
    <property type="match status" value="1"/>
</dbReference>
<evidence type="ECO:0000256" key="7">
    <source>
        <dbReference type="PROSITE-ProRule" id="PRU00182"/>
    </source>
</evidence>
<organism evidence="10 11">
    <name type="scientific">Kangiella sediminilitoris</name>
    <dbReference type="NCBI Taxonomy" id="1144748"/>
    <lineage>
        <taxon>Bacteria</taxon>
        <taxon>Pseudomonadati</taxon>
        <taxon>Pseudomonadota</taxon>
        <taxon>Gammaproteobacteria</taxon>
        <taxon>Kangiellales</taxon>
        <taxon>Kangiellaceae</taxon>
        <taxon>Kangiella</taxon>
    </lineage>
</organism>
<dbReference type="InterPro" id="IPR006225">
    <property type="entry name" value="PsdUridine_synth_RluC/D"/>
</dbReference>
<dbReference type="GO" id="GO:0003723">
    <property type="term" value="F:RNA binding"/>
    <property type="evidence" value="ECO:0007669"/>
    <property type="project" value="UniProtKB-KW"/>
</dbReference>
<dbReference type="PATRIC" id="fig|1144748.3.peg.1282"/>
<dbReference type="GO" id="GO:0000455">
    <property type="term" value="P:enzyme-directed rRNA pseudouridine synthesis"/>
    <property type="evidence" value="ECO:0007669"/>
    <property type="project" value="UniProtKB-ARBA"/>
</dbReference>
<keyword evidence="2 7" id="KW-0694">RNA-binding</keyword>
<dbReference type="InterPro" id="IPR020103">
    <property type="entry name" value="PsdUridine_synth_cat_dom_sf"/>
</dbReference>
<dbReference type="STRING" id="1144748.KS2013_1273"/>
<dbReference type="Gene3D" id="3.30.2350.10">
    <property type="entry name" value="Pseudouridine synthase"/>
    <property type="match status" value="1"/>
</dbReference>
<dbReference type="SUPFAM" id="SSF55174">
    <property type="entry name" value="Alpha-L RNA-binding motif"/>
    <property type="match status" value="1"/>
</dbReference>
<dbReference type="InterPro" id="IPR006224">
    <property type="entry name" value="PsdUridine_synth_RluA-like_CS"/>
</dbReference>
<feature type="domain" description="RNA-binding S4" evidence="9">
    <location>
        <begin position="19"/>
        <end position="84"/>
    </location>
</feature>
<dbReference type="Proteomes" id="UP000094147">
    <property type="component" value="Chromosome"/>
</dbReference>
<keyword evidence="11" id="KW-1185">Reference proteome</keyword>
<proteinExistence type="inferred from homology"/>
<accession>A0A1B3BB21</accession>
<dbReference type="GO" id="GO:0160140">
    <property type="term" value="F:23S rRNA pseudouridine(1911/1915/1917) synthase activity"/>
    <property type="evidence" value="ECO:0007669"/>
    <property type="project" value="UniProtKB-EC"/>
</dbReference>
<evidence type="ECO:0000256" key="2">
    <source>
        <dbReference type="ARBA" id="ARBA00022884"/>
    </source>
</evidence>
<evidence type="ECO:0000256" key="8">
    <source>
        <dbReference type="RuleBase" id="RU362028"/>
    </source>
</evidence>
<protein>
    <recommendedName>
        <fullName evidence="8">Pseudouridine synthase</fullName>
        <ecNumber evidence="8">5.4.99.-</ecNumber>
    </recommendedName>
</protein>
<dbReference type="InterPro" id="IPR002942">
    <property type="entry name" value="S4_RNA-bd"/>
</dbReference>
<comment type="function">
    <text evidence="5">Responsible for synthesis of pseudouridine from uracil at positions 1911, 1915 and 1917 in 23S ribosomal RNA.</text>
</comment>
<dbReference type="PROSITE" id="PS01129">
    <property type="entry name" value="PSI_RLU"/>
    <property type="match status" value="1"/>
</dbReference>
<reference evidence="11" key="1">
    <citation type="submission" date="2015-08" db="EMBL/GenBank/DDBJ databases">
        <authorList>
            <person name="Kim K.M."/>
        </authorList>
    </citation>
    <scope>NUCLEOTIDE SEQUENCE [LARGE SCALE GENOMIC DNA]</scope>
    <source>
        <strain evidence="11">KCTC 23892</strain>
    </source>
</reference>
<dbReference type="Pfam" id="PF01479">
    <property type="entry name" value="S4"/>
    <property type="match status" value="1"/>
</dbReference>
<evidence type="ECO:0000256" key="5">
    <source>
        <dbReference type="ARBA" id="ARBA00056072"/>
    </source>
</evidence>
<dbReference type="Pfam" id="PF00849">
    <property type="entry name" value="PseudoU_synth_2"/>
    <property type="match status" value="1"/>
</dbReference>
<dbReference type="CDD" id="cd00165">
    <property type="entry name" value="S4"/>
    <property type="match status" value="1"/>
</dbReference>
<gene>
    <name evidence="10" type="ORF">KS2013_1273</name>
</gene>
<evidence type="ECO:0000256" key="3">
    <source>
        <dbReference type="ARBA" id="ARBA00023235"/>
    </source>
</evidence>
<dbReference type="InterPro" id="IPR006145">
    <property type="entry name" value="PsdUridine_synth_RsuA/RluA"/>
</dbReference>
<dbReference type="AlphaFoldDB" id="A0A1B3BB21"/>
<dbReference type="InterPro" id="IPR050188">
    <property type="entry name" value="RluA_PseudoU_synthase"/>
</dbReference>
<comment type="similarity">
    <text evidence="1 8">Belongs to the pseudouridine synthase RluA family.</text>
</comment>
<dbReference type="SUPFAM" id="SSF55120">
    <property type="entry name" value="Pseudouridine synthase"/>
    <property type="match status" value="1"/>
</dbReference>
<comment type="catalytic activity">
    <reaction evidence="8">
        <text>a uridine in RNA = a pseudouridine in RNA</text>
        <dbReference type="Rhea" id="RHEA:48348"/>
        <dbReference type="Rhea" id="RHEA-COMP:12068"/>
        <dbReference type="Rhea" id="RHEA-COMP:12069"/>
        <dbReference type="ChEBI" id="CHEBI:65314"/>
        <dbReference type="ChEBI" id="CHEBI:65315"/>
    </reaction>
</comment>
<evidence type="ECO:0000259" key="9">
    <source>
        <dbReference type="SMART" id="SM00363"/>
    </source>
</evidence>
<evidence type="ECO:0000256" key="4">
    <source>
        <dbReference type="ARBA" id="ARBA00036882"/>
    </source>
</evidence>
<dbReference type="OrthoDB" id="9807829at2"/>
<sequence length="325" mass="36705">MTTQPIELRHTFDEKVYGKRLDLALSEAFEDFSRSRIQDWVKQGFVKVNDEVIKSNKHKMAGFELVEINAEVEVAGDWKPQAIDLDIVYEDEDLLVVNKPAGLVVHPGAGNQDGTMVNALLHHAPQLSNLPRAGIIHRLDKDTTGLLVVAKTIGAHTNLVEQLQNRAFTREYDAIVNRVMVSGGTVDAPIGRHPTKRTAMAVVADGRRAITHYRVAEKFLDHTHLKLRLETGRTHQIRVHMGYLKFPIVGDPLYSGRYRVPTKITPELKVALDSFKRQALHASKLGLKHPSTGEYIEWKVQMPSDMQHLRDELVANRDHFEGQED</sequence>
<keyword evidence="3 8" id="KW-0413">Isomerase</keyword>
<dbReference type="EMBL" id="CP012418">
    <property type="protein sequence ID" value="AOE49988.1"/>
    <property type="molecule type" value="Genomic_DNA"/>
</dbReference>
<dbReference type="PROSITE" id="PS50889">
    <property type="entry name" value="S4"/>
    <property type="match status" value="1"/>
</dbReference>
<dbReference type="NCBIfam" id="TIGR00005">
    <property type="entry name" value="rluA_subfam"/>
    <property type="match status" value="1"/>
</dbReference>
<comment type="catalytic activity">
    <reaction evidence="4">
        <text>uridine(1911/1915/1917) in 23S rRNA = pseudouridine(1911/1915/1917) in 23S rRNA</text>
        <dbReference type="Rhea" id="RHEA:42524"/>
        <dbReference type="Rhea" id="RHEA-COMP:10097"/>
        <dbReference type="Rhea" id="RHEA-COMP:10098"/>
        <dbReference type="ChEBI" id="CHEBI:65314"/>
        <dbReference type="ChEBI" id="CHEBI:65315"/>
        <dbReference type="EC" id="5.4.99.23"/>
    </reaction>
</comment>
<evidence type="ECO:0000256" key="1">
    <source>
        <dbReference type="ARBA" id="ARBA00010876"/>
    </source>
</evidence>
<evidence type="ECO:0000313" key="10">
    <source>
        <dbReference type="EMBL" id="AOE49988.1"/>
    </source>
</evidence>
<dbReference type="PANTHER" id="PTHR21600:SF44">
    <property type="entry name" value="RIBOSOMAL LARGE SUBUNIT PSEUDOURIDINE SYNTHASE D"/>
    <property type="match status" value="1"/>
</dbReference>
<dbReference type="SMART" id="SM00363">
    <property type="entry name" value="S4"/>
    <property type="match status" value="1"/>
</dbReference>
<dbReference type="EC" id="5.4.99.-" evidence="8"/>
<dbReference type="FunFam" id="3.30.2350.10:FF:000006">
    <property type="entry name" value="Pseudouridine synthase"/>
    <property type="match status" value="1"/>
</dbReference>
<dbReference type="RefSeq" id="WP_068991340.1">
    <property type="nucleotide sequence ID" value="NZ_CP012418.1"/>
</dbReference>
<name>A0A1B3BB21_9GAMM</name>
<dbReference type="NCBIfam" id="NF008385">
    <property type="entry name" value="PRK11180.1"/>
    <property type="match status" value="1"/>
</dbReference>
<feature type="active site" evidence="6">
    <location>
        <position position="140"/>
    </location>
</feature>
<dbReference type="PANTHER" id="PTHR21600">
    <property type="entry name" value="MITOCHONDRIAL RNA PSEUDOURIDINE SYNTHASE"/>
    <property type="match status" value="1"/>
</dbReference>